<organism evidence="2 3">
    <name type="scientific">Vicia faba</name>
    <name type="common">Broad bean</name>
    <name type="synonym">Faba vulgaris</name>
    <dbReference type="NCBI Taxonomy" id="3906"/>
    <lineage>
        <taxon>Eukaryota</taxon>
        <taxon>Viridiplantae</taxon>
        <taxon>Streptophyta</taxon>
        <taxon>Embryophyta</taxon>
        <taxon>Tracheophyta</taxon>
        <taxon>Spermatophyta</taxon>
        <taxon>Magnoliopsida</taxon>
        <taxon>eudicotyledons</taxon>
        <taxon>Gunneridae</taxon>
        <taxon>Pentapetalae</taxon>
        <taxon>rosids</taxon>
        <taxon>fabids</taxon>
        <taxon>Fabales</taxon>
        <taxon>Fabaceae</taxon>
        <taxon>Papilionoideae</taxon>
        <taxon>50 kb inversion clade</taxon>
        <taxon>NPAAA clade</taxon>
        <taxon>Hologalegina</taxon>
        <taxon>IRL clade</taxon>
        <taxon>Fabeae</taxon>
        <taxon>Vicia</taxon>
    </lineage>
</organism>
<dbReference type="AlphaFoldDB" id="A0AAV0ZNU3"/>
<gene>
    <name evidence="2" type="ORF">VFH_II178440</name>
</gene>
<feature type="signal peptide" evidence="1">
    <location>
        <begin position="1"/>
        <end position="21"/>
    </location>
</feature>
<keyword evidence="1" id="KW-0732">Signal</keyword>
<evidence type="ECO:0000313" key="3">
    <source>
        <dbReference type="Proteomes" id="UP001157006"/>
    </source>
</evidence>
<dbReference type="Proteomes" id="UP001157006">
    <property type="component" value="Chromosome 2"/>
</dbReference>
<evidence type="ECO:0000313" key="2">
    <source>
        <dbReference type="EMBL" id="CAI8599512.1"/>
    </source>
</evidence>
<accession>A0AAV0ZNU3</accession>
<reference evidence="2 3" key="1">
    <citation type="submission" date="2023-01" db="EMBL/GenBank/DDBJ databases">
        <authorList>
            <person name="Kreplak J."/>
        </authorList>
    </citation>
    <scope>NUCLEOTIDE SEQUENCE [LARGE SCALE GENOMIC DNA]</scope>
</reference>
<name>A0AAV0ZNU3_VICFA</name>
<feature type="chain" id="PRO_5043583873" evidence="1">
    <location>
        <begin position="22"/>
        <end position="149"/>
    </location>
</feature>
<evidence type="ECO:0000256" key="1">
    <source>
        <dbReference type="SAM" id="SignalP"/>
    </source>
</evidence>
<keyword evidence="3" id="KW-1185">Reference proteome</keyword>
<protein>
    <submittedName>
        <fullName evidence="2">Uncharacterized protein</fullName>
    </submittedName>
</protein>
<sequence>MTHKIPLVALVLIASILCVTSTSQLNEPSKKSSKMETNIGDLEHQYQQQAQDAIITTIAKLTYAKEFMDFIPKLKTLATINGGLSDQVVQCVEGLSNAMNNVLTEVEKMENYLPSVSWGTNTLQNVVDVVLTYNAICGYAFVRESFLLK</sequence>
<dbReference type="EMBL" id="OX451737">
    <property type="protein sequence ID" value="CAI8599512.1"/>
    <property type="molecule type" value="Genomic_DNA"/>
</dbReference>
<proteinExistence type="predicted"/>